<reference evidence="1" key="1">
    <citation type="submission" date="2023-07" db="EMBL/GenBank/DDBJ databases">
        <title>Black Yeasts Isolated from many extreme environments.</title>
        <authorList>
            <person name="Coleine C."/>
            <person name="Stajich J.E."/>
            <person name="Selbmann L."/>
        </authorList>
    </citation>
    <scope>NUCLEOTIDE SEQUENCE</scope>
    <source>
        <strain evidence="1">CCFEE 5714</strain>
    </source>
</reference>
<comment type="caution">
    <text evidence="1">The sequence shown here is derived from an EMBL/GenBank/DDBJ whole genome shotgun (WGS) entry which is preliminary data.</text>
</comment>
<keyword evidence="2" id="KW-1185">Reference proteome</keyword>
<accession>A0ACC3MU61</accession>
<sequence>MASKWIPSLRRHKKDGDTSSTQESGTHEETNTQQQDTNASTPQDVKSEGENATQQEPVLNNQDQKFLENQISTDESAQKSQGEPVMKISDDGEMKEASKEEQEQAGDSVIVPETKPEASNESAPNAEQQQAGNQEDPPETQPEASKEGTQEGSAHDSVAAPDTKPADRSEDSAQDVRQKQSEDSTAAPESRTETGDDGVQGQETEQSYDDVMKEKAAEAKNSRKSKKDKSFDLPSQEEAEAATKKGLDEQAAQEGDSVQGGKRSWTSYIPSVRPSSSSAKKGEATDTNKEGEPSDSSAPQGEASEGTATAEDSTQRTWKDYVPSIPTISTSWKSNKDSKDAQPEVVYNEDGTVNEDATQDKQEREISALLSNLNLNAFNNRVFAVSGETQKYYERFAQCLKDIINGAPTAYQDLDQLMHEAGPQLQKQFESMPPFLQTLVKSLPMKMGPEIMAAASEKPGNDMQARMKAASQQPATGESDASLPGDAFGTAEKEEEGGDEKEGQQKKKRTIPGLKSLVGEKSAVSSMLRAAVSFLQTRFPFLASMTNVIMSLAVFILMFVFWYCHKRGKEVRLAREAEGKELKEGEEDEVLEVSGDEAEGEDEDPELSKQIDEAADSLSQPTSAEKKGIDGKAAETEKVAETEKSSAEKVAEQGGGEKGLETGAEKAGGDQGAELEAEKAVGV</sequence>
<gene>
    <name evidence="1" type="ORF">LTR37_014241</name>
</gene>
<evidence type="ECO:0000313" key="2">
    <source>
        <dbReference type="Proteomes" id="UP001281147"/>
    </source>
</evidence>
<name>A0ACC3MU61_9PEZI</name>
<dbReference type="EMBL" id="JAUTXU010000147">
    <property type="protein sequence ID" value="KAK3703795.1"/>
    <property type="molecule type" value="Genomic_DNA"/>
</dbReference>
<evidence type="ECO:0000313" key="1">
    <source>
        <dbReference type="EMBL" id="KAK3703795.1"/>
    </source>
</evidence>
<organism evidence="1 2">
    <name type="scientific">Vermiconidia calcicola</name>
    <dbReference type="NCBI Taxonomy" id="1690605"/>
    <lineage>
        <taxon>Eukaryota</taxon>
        <taxon>Fungi</taxon>
        <taxon>Dikarya</taxon>
        <taxon>Ascomycota</taxon>
        <taxon>Pezizomycotina</taxon>
        <taxon>Dothideomycetes</taxon>
        <taxon>Dothideomycetidae</taxon>
        <taxon>Mycosphaerellales</taxon>
        <taxon>Extremaceae</taxon>
        <taxon>Vermiconidia</taxon>
    </lineage>
</organism>
<proteinExistence type="predicted"/>
<dbReference type="Proteomes" id="UP001281147">
    <property type="component" value="Unassembled WGS sequence"/>
</dbReference>
<protein>
    <submittedName>
        <fullName evidence="1">Uncharacterized protein</fullName>
    </submittedName>
</protein>